<evidence type="ECO:0000313" key="1">
    <source>
        <dbReference type="EMBL" id="CCI82518.1"/>
    </source>
</evidence>
<dbReference type="GeneID" id="82847725"/>
<dbReference type="PANTHER" id="PTHR38455:SF1">
    <property type="entry name" value="DUF951 DOMAIN-CONTAINING PROTEIN"/>
    <property type="match status" value="1"/>
</dbReference>
<reference evidence="1 2" key="1">
    <citation type="submission" date="2012-06" db="EMBL/GenBank/DDBJ databases">
        <title>Draft Genome Sequence of Lactobacillus hominis Strain CRBIP 24.179T, isolated from human intestine.</title>
        <authorList>
            <person name="Cousin S."/>
            <person name="Ma L."/>
            <person name="Bizet C."/>
            <person name="Loux V."/>
            <person name="Bouchier C."/>
            <person name="Clermont D."/>
            <person name="Creno S."/>
        </authorList>
    </citation>
    <scope>NUCLEOTIDE SEQUENCE [LARGE SCALE GENOMIC DNA]</scope>
    <source>
        <strain evidence="2">CRBIP 24.179T</strain>
    </source>
</reference>
<dbReference type="eggNOG" id="COG4481">
    <property type="taxonomic scope" value="Bacteria"/>
</dbReference>
<dbReference type="OrthoDB" id="9802710at2"/>
<dbReference type="EMBL" id="CAKE01000025">
    <property type="protein sequence ID" value="CCI82518.1"/>
    <property type="molecule type" value="Genomic_DNA"/>
</dbReference>
<proteinExistence type="predicted"/>
<dbReference type="PATRIC" id="fig|1423758.3.peg.1559"/>
<evidence type="ECO:0008006" key="3">
    <source>
        <dbReference type="Google" id="ProtNLM"/>
    </source>
</evidence>
<gene>
    <name evidence="1" type="ORF">BN55_05310</name>
</gene>
<organism evidence="1 2">
    <name type="scientific">Lactobacillus hominis DSM 23910 = CRBIP 24.179</name>
    <dbReference type="NCBI Taxonomy" id="1423758"/>
    <lineage>
        <taxon>Bacteria</taxon>
        <taxon>Bacillati</taxon>
        <taxon>Bacillota</taxon>
        <taxon>Bacilli</taxon>
        <taxon>Lactobacillales</taxon>
        <taxon>Lactobacillaceae</taxon>
        <taxon>Lactobacillus</taxon>
    </lineage>
</organism>
<dbReference type="RefSeq" id="WP_008471623.1">
    <property type="nucleotide sequence ID" value="NZ_AYZP01000004.1"/>
</dbReference>
<sequence>MYHLGDLVQMKKPHACGENKWEILRMGADIRLKCMGCGHIVMMSRSDFNKRLKKVVTMADDPKAKSLEYYVPTNEIAVPHFGD</sequence>
<dbReference type="AlphaFoldDB" id="I7IW38"/>
<protein>
    <recommendedName>
        <fullName evidence="3">DUF951 domain-containing protein</fullName>
    </recommendedName>
</protein>
<name>I7IW38_9LACO</name>
<accession>I7IW38</accession>
<dbReference type="InterPro" id="IPR009296">
    <property type="entry name" value="DUF951"/>
</dbReference>
<dbReference type="Pfam" id="PF06107">
    <property type="entry name" value="DUF951"/>
    <property type="match status" value="1"/>
</dbReference>
<evidence type="ECO:0000313" key="2">
    <source>
        <dbReference type="Proteomes" id="UP000009320"/>
    </source>
</evidence>
<keyword evidence="2" id="KW-1185">Reference proteome</keyword>
<dbReference type="Proteomes" id="UP000009320">
    <property type="component" value="Unassembled WGS sequence"/>
</dbReference>
<dbReference type="STRING" id="1423758.FC41_GL001537"/>
<comment type="caution">
    <text evidence="1">The sequence shown here is derived from an EMBL/GenBank/DDBJ whole genome shotgun (WGS) entry which is preliminary data.</text>
</comment>
<dbReference type="PANTHER" id="PTHR38455">
    <property type="entry name" value="HYPOTHETICAL CYTOSOLIC PROTEIN"/>
    <property type="match status" value="1"/>
</dbReference>